<evidence type="ECO:0000259" key="1">
    <source>
        <dbReference type="PROSITE" id="PS51186"/>
    </source>
</evidence>
<dbReference type="Gene3D" id="3.40.630.30">
    <property type="match status" value="1"/>
</dbReference>
<proteinExistence type="predicted"/>
<evidence type="ECO:0000313" key="2">
    <source>
        <dbReference type="EMBL" id="NIZ62711.1"/>
    </source>
</evidence>
<protein>
    <recommendedName>
        <fullName evidence="1">N-acetyltransferase domain-containing protein</fullName>
    </recommendedName>
</protein>
<dbReference type="EMBL" id="QHLQ01000020">
    <property type="protein sequence ID" value="NIZ62711.1"/>
    <property type="molecule type" value="Genomic_DNA"/>
</dbReference>
<dbReference type="PROSITE" id="PS51186">
    <property type="entry name" value="GNAT"/>
    <property type="match status" value="1"/>
</dbReference>
<evidence type="ECO:0000313" key="3">
    <source>
        <dbReference type="Proteomes" id="UP001429564"/>
    </source>
</evidence>
<keyword evidence="3" id="KW-1185">Reference proteome</keyword>
<dbReference type="Pfam" id="PF00583">
    <property type="entry name" value="Acetyltransf_1"/>
    <property type="match status" value="1"/>
</dbReference>
<feature type="domain" description="N-acetyltransferase" evidence="1">
    <location>
        <begin position="9"/>
        <end position="161"/>
    </location>
</feature>
<accession>A0ABX0WAK9</accession>
<dbReference type="RefSeq" id="WP_167685327.1">
    <property type="nucleotide sequence ID" value="NZ_QHLQ01000020.1"/>
</dbReference>
<sequence length="161" mass="18668">MNTMDICSSILRPATLSDRAVISNLLQLYLYDMASANYFPISPNGAYDYDFLDRFWEHPYLLYDQDMLIGFALVTSSCQITERSPCWFMGEFFVLRPHRRKGLGDRAVKEILSRHPGQWHLTNLVENTGADGFWSRVLPDDAEERGLRFDGDDWTLRTFVS</sequence>
<organism evidence="2 3">
    <name type="scientific">Parasedimentitalea denitrificans</name>
    <dbReference type="NCBI Taxonomy" id="2211118"/>
    <lineage>
        <taxon>Bacteria</taxon>
        <taxon>Pseudomonadati</taxon>
        <taxon>Pseudomonadota</taxon>
        <taxon>Alphaproteobacteria</taxon>
        <taxon>Rhodobacterales</taxon>
        <taxon>Paracoccaceae</taxon>
        <taxon>Parasedimentitalea</taxon>
    </lineage>
</organism>
<name>A0ABX0WAK9_9RHOB</name>
<dbReference type="SUPFAM" id="SSF55729">
    <property type="entry name" value="Acyl-CoA N-acyltransferases (Nat)"/>
    <property type="match status" value="1"/>
</dbReference>
<dbReference type="InterPro" id="IPR016181">
    <property type="entry name" value="Acyl_CoA_acyltransferase"/>
</dbReference>
<gene>
    <name evidence="2" type="ORF">DL239_17195</name>
</gene>
<reference evidence="2 3" key="1">
    <citation type="submission" date="2018-05" db="EMBL/GenBank/DDBJ databases">
        <authorList>
            <person name="Zhang Y.-J."/>
        </authorList>
    </citation>
    <scope>NUCLEOTIDE SEQUENCE [LARGE SCALE GENOMIC DNA]</scope>
    <source>
        <strain evidence="2 3">CY04</strain>
    </source>
</reference>
<comment type="caution">
    <text evidence="2">The sequence shown here is derived from an EMBL/GenBank/DDBJ whole genome shotgun (WGS) entry which is preliminary data.</text>
</comment>
<dbReference type="Proteomes" id="UP001429564">
    <property type="component" value="Unassembled WGS sequence"/>
</dbReference>
<dbReference type="InterPro" id="IPR000182">
    <property type="entry name" value="GNAT_dom"/>
</dbReference>
<dbReference type="CDD" id="cd04301">
    <property type="entry name" value="NAT_SF"/>
    <property type="match status" value="1"/>
</dbReference>